<dbReference type="EMBL" id="JACCKB010000074">
    <property type="protein sequence ID" value="NYZ69324.1"/>
    <property type="molecule type" value="Genomic_DNA"/>
</dbReference>
<dbReference type="AlphaFoldDB" id="A0A853IH24"/>
<reference evidence="1 2" key="1">
    <citation type="submission" date="2020-07" db="EMBL/GenBank/DDBJ databases">
        <title>Endozoicomonas sp. nov., isolated from sediment.</title>
        <authorList>
            <person name="Gu T."/>
        </authorList>
    </citation>
    <scope>NUCLEOTIDE SEQUENCE [LARGE SCALE GENOMIC DNA]</scope>
    <source>
        <strain evidence="1 2">SM1973</strain>
    </source>
</reference>
<comment type="caution">
    <text evidence="1">The sequence shown here is derived from an EMBL/GenBank/DDBJ whole genome shotgun (WGS) entry which is preliminary data.</text>
</comment>
<name>A0A853IH24_9GAMM</name>
<protein>
    <submittedName>
        <fullName evidence="1">Uncharacterized protein</fullName>
    </submittedName>
</protein>
<dbReference type="RefSeq" id="WP_180571319.1">
    <property type="nucleotide sequence ID" value="NZ_JACCKB010000074.1"/>
</dbReference>
<gene>
    <name evidence="1" type="ORF">H0A36_25215</name>
</gene>
<organism evidence="1 2">
    <name type="scientific">Spartinivicinus marinus</name>
    <dbReference type="NCBI Taxonomy" id="2994442"/>
    <lineage>
        <taxon>Bacteria</taxon>
        <taxon>Pseudomonadati</taxon>
        <taxon>Pseudomonadota</taxon>
        <taxon>Gammaproteobacteria</taxon>
        <taxon>Oceanospirillales</taxon>
        <taxon>Zooshikellaceae</taxon>
        <taxon>Spartinivicinus</taxon>
    </lineage>
</organism>
<sequence length="116" mass="13222">MNKLVFVVFSTVCMFTKHAYATHQGCSVTPDRKGFCITQLYPNEMSKISNVSVAFVERKGDHYNYGGTNHIIRRSLARQEYKLPRPVQRHSIRGNHCFKYSNGNSNCLKSLYTGGL</sequence>
<keyword evidence="2" id="KW-1185">Reference proteome</keyword>
<proteinExistence type="predicted"/>
<evidence type="ECO:0000313" key="1">
    <source>
        <dbReference type="EMBL" id="NYZ69324.1"/>
    </source>
</evidence>
<evidence type="ECO:0000313" key="2">
    <source>
        <dbReference type="Proteomes" id="UP000569732"/>
    </source>
</evidence>
<dbReference type="Proteomes" id="UP000569732">
    <property type="component" value="Unassembled WGS sequence"/>
</dbReference>
<accession>A0A853IH24</accession>